<evidence type="ECO:0000256" key="1">
    <source>
        <dbReference type="SAM" id="Coils"/>
    </source>
</evidence>
<gene>
    <name evidence="2" type="ORF">EDM59_20495</name>
</gene>
<protein>
    <submittedName>
        <fullName evidence="2">Uncharacterized protein</fullName>
    </submittedName>
</protein>
<sequence>MSKSVDWNRRVLEALEQTFPYDARLMTFFVQEGERQNQLYAERLAEFRKKVEAERHERERIIPLSKGLFYR</sequence>
<evidence type="ECO:0000313" key="2">
    <source>
        <dbReference type="EMBL" id="RNB82534.1"/>
    </source>
</evidence>
<reference evidence="2 3" key="1">
    <citation type="submission" date="2018-10" db="EMBL/GenBank/DDBJ databases">
        <title>Phylogenomics of Brevibacillus.</title>
        <authorList>
            <person name="Dunlap C."/>
        </authorList>
    </citation>
    <scope>NUCLEOTIDE SEQUENCE [LARGE SCALE GENOMIC DNA]</scope>
    <source>
        <strain evidence="2 3">JCM 15774</strain>
    </source>
</reference>
<name>A0A3M8D379_9BACL</name>
<keyword evidence="3" id="KW-1185">Reference proteome</keyword>
<proteinExistence type="predicted"/>
<comment type="caution">
    <text evidence="2">The sequence shown here is derived from an EMBL/GenBank/DDBJ whole genome shotgun (WGS) entry which is preliminary data.</text>
</comment>
<evidence type="ECO:0000313" key="3">
    <source>
        <dbReference type="Proteomes" id="UP000269573"/>
    </source>
</evidence>
<dbReference type="EMBL" id="RHHU01000012">
    <property type="protein sequence ID" value="RNB82534.1"/>
    <property type="molecule type" value="Genomic_DNA"/>
</dbReference>
<dbReference type="RefSeq" id="WP_122925319.1">
    <property type="nucleotide sequence ID" value="NZ_RHHU01000012.1"/>
</dbReference>
<organism evidence="2 3">
    <name type="scientific">Brevibacillus nitrificans</name>
    <dbReference type="NCBI Taxonomy" id="651560"/>
    <lineage>
        <taxon>Bacteria</taxon>
        <taxon>Bacillati</taxon>
        <taxon>Bacillota</taxon>
        <taxon>Bacilli</taxon>
        <taxon>Bacillales</taxon>
        <taxon>Paenibacillaceae</taxon>
        <taxon>Brevibacillus</taxon>
    </lineage>
</organism>
<keyword evidence="1" id="KW-0175">Coiled coil</keyword>
<dbReference type="AlphaFoldDB" id="A0A3M8D379"/>
<feature type="coiled-coil region" evidence="1">
    <location>
        <begin position="30"/>
        <end position="57"/>
    </location>
</feature>
<dbReference type="Proteomes" id="UP000269573">
    <property type="component" value="Unassembled WGS sequence"/>
</dbReference>
<accession>A0A3M8D379</accession>